<sequence>MIFIENSEYTFTTIESIVMIIYGGFIILLLMFGWDLLGRFIKADKRMRGDPAYMVFFIIAVAMLGYGIYMFPALVDYFFVSDLTGADNALLWIVPFKYALILCMIVPIAYVCLLILLKNRRRIANILGLIGVLPTIYIFIITIITGNNPSINVGFTSPLILPVVAFIAIFAVIDFIGIVYILIVELAPQKEVRNRVLLGILGIVIAGIGGFIEVSSRDSLIDNPDNWWYVYGTFIELFGFIVMRHFFLSIPSYDEFAWKNGMIEMHVIIAETGISLHYQSFAELKANELKGDIKVTATLAENEARPNSDLVAGGLVGIKGMLAEISGDRGKLENIEIGEKSLVFKQGKTILCLLLADENLGVYHSLLDDLVTRIEEEHPGLDNFNGDTRKLHIAPIVEEVFDLTNQGILKKTKKKKKKSLPSNTSESEV</sequence>
<organism evidence="2 3">
    <name type="scientific">Candidatus Lokiarchaeum ossiferum</name>
    <dbReference type="NCBI Taxonomy" id="2951803"/>
    <lineage>
        <taxon>Archaea</taxon>
        <taxon>Promethearchaeati</taxon>
        <taxon>Promethearchaeota</taxon>
        <taxon>Promethearchaeia</taxon>
        <taxon>Promethearchaeales</taxon>
        <taxon>Promethearchaeaceae</taxon>
        <taxon>Candidatus Lokiarchaeum</taxon>
    </lineage>
</organism>
<proteinExistence type="predicted"/>
<feature type="transmembrane region" description="Helical" evidence="1">
    <location>
        <begin position="159"/>
        <end position="184"/>
    </location>
</feature>
<feature type="transmembrane region" description="Helical" evidence="1">
    <location>
        <begin position="95"/>
        <end position="117"/>
    </location>
</feature>
<keyword evidence="3" id="KW-1185">Reference proteome</keyword>
<reference evidence="2" key="1">
    <citation type="submission" date="2022-09" db="EMBL/GenBank/DDBJ databases">
        <title>Actin cytoskeleton and complex cell architecture in an #Asgard archaeon.</title>
        <authorList>
            <person name="Ponce Toledo R.I."/>
            <person name="Schleper C."/>
            <person name="Rodrigues Oliveira T."/>
            <person name="Wollweber F."/>
            <person name="Xu J."/>
            <person name="Rittmann S."/>
            <person name="Klingl A."/>
            <person name="Pilhofer M."/>
        </authorList>
    </citation>
    <scope>NUCLEOTIDE SEQUENCE</scope>
    <source>
        <strain evidence="2">B-35</strain>
    </source>
</reference>
<evidence type="ECO:0000313" key="3">
    <source>
        <dbReference type="Proteomes" id="UP001208689"/>
    </source>
</evidence>
<evidence type="ECO:0008006" key="4">
    <source>
        <dbReference type="Google" id="ProtNLM"/>
    </source>
</evidence>
<feature type="transmembrane region" description="Helical" evidence="1">
    <location>
        <begin position="196"/>
        <end position="216"/>
    </location>
</feature>
<feature type="transmembrane region" description="Helical" evidence="1">
    <location>
        <begin position="20"/>
        <end position="41"/>
    </location>
</feature>
<name>A0ABY6HU69_9ARCH</name>
<evidence type="ECO:0000256" key="1">
    <source>
        <dbReference type="SAM" id="Phobius"/>
    </source>
</evidence>
<evidence type="ECO:0000313" key="2">
    <source>
        <dbReference type="EMBL" id="UYP47065.1"/>
    </source>
</evidence>
<feature type="transmembrane region" description="Helical" evidence="1">
    <location>
        <begin position="53"/>
        <end position="75"/>
    </location>
</feature>
<keyword evidence="1" id="KW-0812">Transmembrane</keyword>
<protein>
    <recommendedName>
        <fullName evidence="4">Histidine kinase N-terminal 7TM region domain-containing protein</fullName>
    </recommendedName>
</protein>
<keyword evidence="1" id="KW-0472">Membrane</keyword>
<dbReference type="EMBL" id="CP104013">
    <property type="protein sequence ID" value="UYP47065.1"/>
    <property type="molecule type" value="Genomic_DNA"/>
</dbReference>
<keyword evidence="1" id="KW-1133">Transmembrane helix</keyword>
<feature type="transmembrane region" description="Helical" evidence="1">
    <location>
        <begin position="124"/>
        <end position="147"/>
    </location>
</feature>
<gene>
    <name evidence="2" type="ORF">NEF87_003350</name>
</gene>
<accession>A0ABY6HU69</accession>
<feature type="transmembrane region" description="Helical" evidence="1">
    <location>
        <begin position="228"/>
        <end position="247"/>
    </location>
</feature>
<dbReference type="Proteomes" id="UP001208689">
    <property type="component" value="Chromosome"/>
</dbReference>